<dbReference type="Gene3D" id="3.30.160.60">
    <property type="entry name" value="Classic Zinc Finger"/>
    <property type="match status" value="1"/>
</dbReference>
<feature type="region of interest" description="Disordered" evidence="3">
    <location>
        <begin position="378"/>
        <end position="410"/>
    </location>
</feature>
<organism evidence="5 6">
    <name type="scientific">Mytilus coruscus</name>
    <name type="common">Sea mussel</name>
    <dbReference type="NCBI Taxonomy" id="42192"/>
    <lineage>
        <taxon>Eukaryota</taxon>
        <taxon>Metazoa</taxon>
        <taxon>Spiralia</taxon>
        <taxon>Lophotrochozoa</taxon>
        <taxon>Mollusca</taxon>
        <taxon>Bivalvia</taxon>
        <taxon>Autobranchia</taxon>
        <taxon>Pteriomorphia</taxon>
        <taxon>Mytilida</taxon>
        <taxon>Mytiloidea</taxon>
        <taxon>Mytilidae</taxon>
        <taxon>Mytilinae</taxon>
        <taxon>Mytilus</taxon>
    </lineage>
</organism>
<reference evidence="5 6" key="1">
    <citation type="submission" date="2020-06" db="EMBL/GenBank/DDBJ databases">
        <authorList>
            <person name="Li R."/>
            <person name="Bekaert M."/>
        </authorList>
    </citation>
    <scope>NUCLEOTIDE SEQUENCE [LARGE SCALE GENOMIC DNA]</scope>
    <source>
        <strain evidence="6">wild</strain>
    </source>
</reference>
<accession>A0A6J8AEK3</accession>
<keyword evidence="2" id="KW-0175">Coiled coil</keyword>
<feature type="compositionally biased region" description="Basic residues" evidence="3">
    <location>
        <begin position="378"/>
        <end position="393"/>
    </location>
</feature>
<dbReference type="AlphaFoldDB" id="A0A6J8AEK3"/>
<keyword evidence="1" id="KW-0863">Zinc-finger</keyword>
<keyword evidence="1" id="KW-0862">Zinc</keyword>
<feature type="domain" description="B box-type" evidence="4">
    <location>
        <begin position="1"/>
        <end position="41"/>
    </location>
</feature>
<keyword evidence="6" id="KW-1185">Reference proteome</keyword>
<proteinExistence type="predicted"/>
<dbReference type="InterPro" id="IPR000315">
    <property type="entry name" value="Znf_B-box"/>
</dbReference>
<dbReference type="OrthoDB" id="6103073at2759"/>
<dbReference type="SUPFAM" id="SSF57845">
    <property type="entry name" value="B-box zinc-binding domain"/>
    <property type="match status" value="1"/>
</dbReference>
<evidence type="ECO:0000313" key="5">
    <source>
        <dbReference type="EMBL" id="CAC5365057.1"/>
    </source>
</evidence>
<dbReference type="PROSITE" id="PS50119">
    <property type="entry name" value="ZF_BBOX"/>
    <property type="match status" value="1"/>
</dbReference>
<name>A0A6J8AEK3_MYTCO</name>
<sequence length="443" mass="50756">MNCEIHDKKPDLYCKKHDIAICMFCIPSEHKTCSSSDVISIDEASKNAKQSSALSDLEETISKTLDDVQYCINDRETALKNVDKEEQTIRRTIAKTRLSLTKYIDELERKLLLDLKSQHENCKSKYIKILDQMKQIEKELENLREQTLKMKRFASDLQVFLGTRQLNKTITEKIGSLKEDIRDHTNNRMELGIHHVISSLMKEVMQFGEMKVIETKDSLQLKDAKIDQAQIQIHGSLENVRNIRLQPKQKFDIEGLKDTINGCIISPDDSNIFVVYYETSKVMEYNNIGQHIRDIPVSNKLFDLTAIDTDRIAVTYGESKYLEIVNTKNKDIRKKLKCSSSCFGISYQDQKLKDRDAEKSKVTPENQETSIETVLMKTRGRGMGRGGRGRGRKVSPSPDDEVTNTSDTNEQTQNINSYYVFIFSHVCIVKTNTNGTNHVSIHA</sequence>
<gene>
    <name evidence="5" type="ORF">MCOR_5878</name>
</gene>
<dbReference type="Proteomes" id="UP000507470">
    <property type="component" value="Unassembled WGS sequence"/>
</dbReference>
<evidence type="ECO:0000259" key="4">
    <source>
        <dbReference type="PROSITE" id="PS50119"/>
    </source>
</evidence>
<dbReference type="EMBL" id="CACVKT020001098">
    <property type="protein sequence ID" value="CAC5365057.1"/>
    <property type="molecule type" value="Genomic_DNA"/>
</dbReference>
<keyword evidence="1" id="KW-0479">Metal-binding</keyword>
<evidence type="ECO:0000313" key="6">
    <source>
        <dbReference type="Proteomes" id="UP000507470"/>
    </source>
</evidence>
<evidence type="ECO:0000256" key="3">
    <source>
        <dbReference type="SAM" id="MobiDB-lite"/>
    </source>
</evidence>
<feature type="coiled-coil region" evidence="2">
    <location>
        <begin position="126"/>
        <end position="153"/>
    </location>
</feature>
<evidence type="ECO:0000256" key="1">
    <source>
        <dbReference type="PROSITE-ProRule" id="PRU00024"/>
    </source>
</evidence>
<protein>
    <recommendedName>
        <fullName evidence="4">B box-type domain-containing protein</fullName>
    </recommendedName>
</protein>
<evidence type="ECO:0000256" key="2">
    <source>
        <dbReference type="SAM" id="Coils"/>
    </source>
</evidence>
<dbReference type="GO" id="GO:0008270">
    <property type="term" value="F:zinc ion binding"/>
    <property type="evidence" value="ECO:0007669"/>
    <property type="project" value="UniProtKB-KW"/>
</dbReference>